<feature type="domain" description="Carboxylesterase type B" evidence="7">
    <location>
        <begin position="2"/>
        <end position="306"/>
    </location>
</feature>
<sequence length="326" mass="37126">MMQTKRLIVVTFNYRLGAVGFLCLGTKNIPGNAGMKDQVSALKWVKKNIACFGGNPDNITIDGTSAGAKSADLFVVSKMTKGLFSKISIESGGSLQDNSIQVDPIKNALQYASLVDFQPDTIEQLEEFYLSASNDTLFAYYLRDRHNYFFKPCVERDIGQERFLDDSPYNLIKNGNYYKLPMLYGFTAKEGILRMKTFDEWSVQMNANFASVLPTDLNFPSRREKEKVAQLAKQHYFGDKDGDKYSYTYILSYVNYFTEILVYPLLRAARLYDKTGNDKLYLYQFAFVGEESSQIMYTNLRGATHFSQADAIQDSDNEGCLIEKIW</sequence>
<evidence type="ECO:0000256" key="3">
    <source>
        <dbReference type="ARBA" id="ARBA00022801"/>
    </source>
</evidence>
<dbReference type="Gene3D" id="3.40.50.1820">
    <property type="entry name" value="alpha/beta hydrolase"/>
    <property type="match status" value="1"/>
</dbReference>
<dbReference type="InterPro" id="IPR019826">
    <property type="entry name" value="Carboxylesterase_B_AS"/>
</dbReference>
<evidence type="ECO:0000259" key="7">
    <source>
        <dbReference type="Pfam" id="PF00135"/>
    </source>
</evidence>
<dbReference type="EC" id="3.1.1.-" evidence="6"/>
<dbReference type="InterPro" id="IPR002018">
    <property type="entry name" value="CarbesteraseB"/>
</dbReference>
<keyword evidence="3 6" id="KW-0378">Hydrolase</keyword>
<comment type="similarity">
    <text evidence="1 6">Belongs to the type-B carboxylesterase/lipase family.</text>
</comment>
<keyword evidence="9" id="KW-1185">Reference proteome</keyword>
<dbReference type="SUPFAM" id="SSF53474">
    <property type="entry name" value="alpha/beta-Hydrolases"/>
    <property type="match status" value="1"/>
</dbReference>
<dbReference type="EMBL" id="FZQP02003333">
    <property type="protein sequence ID" value="VVC97812.1"/>
    <property type="molecule type" value="Genomic_DNA"/>
</dbReference>
<dbReference type="PANTHER" id="PTHR43142">
    <property type="entry name" value="CARBOXYLIC ESTER HYDROLASE"/>
    <property type="match status" value="1"/>
</dbReference>
<dbReference type="Pfam" id="PF00135">
    <property type="entry name" value="COesterase"/>
    <property type="match status" value="1"/>
</dbReference>
<organism evidence="8 9">
    <name type="scientific">Leptidea sinapis</name>
    <dbReference type="NCBI Taxonomy" id="189913"/>
    <lineage>
        <taxon>Eukaryota</taxon>
        <taxon>Metazoa</taxon>
        <taxon>Ecdysozoa</taxon>
        <taxon>Arthropoda</taxon>
        <taxon>Hexapoda</taxon>
        <taxon>Insecta</taxon>
        <taxon>Pterygota</taxon>
        <taxon>Neoptera</taxon>
        <taxon>Endopterygota</taxon>
        <taxon>Lepidoptera</taxon>
        <taxon>Glossata</taxon>
        <taxon>Ditrysia</taxon>
        <taxon>Papilionoidea</taxon>
        <taxon>Pieridae</taxon>
        <taxon>Dismorphiinae</taxon>
        <taxon>Leptidea</taxon>
    </lineage>
</organism>
<evidence type="ECO:0000256" key="2">
    <source>
        <dbReference type="ARBA" id="ARBA00022487"/>
    </source>
</evidence>
<keyword evidence="4" id="KW-1015">Disulfide bond</keyword>
<protein>
    <recommendedName>
        <fullName evidence="6">Carboxylic ester hydrolase</fullName>
        <ecNumber evidence="6">3.1.1.-</ecNumber>
    </recommendedName>
</protein>
<keyword evidence="5" id="KW-0325">Glycoprotein</keyword>
<evidence type="ECO:0000256" key="6">
    <source>
        <dbReference type="RuleBase" id="RU361235"/>
    </source>
</evidence>
<dbReference type="PROSITE" id="PS00122">
    <property type="entry name" value="CARBOXYLESTERASE_B_1"/>
    <property type="match status" value="1"/>
</dbReference>
<dbReference type="AlphaFoldDB" id="A0A5E4QKK0"/>
<dbReference type="PANTHER" id="PTHR43142:SF1">
    <property type="entry name" value="CARBOXYLIC ESTER HYDROLASE"/>
    <property type="match status" value="1"/>
</dbReference>
<evidence type="ECO:0000256" key="5">
    <source>
        <dbReference type="ARBA" id="ARBA00023180"/>
    </source>
</evidence>
<dbReference type="GO" id="GO:0052689">
    <property type="term" value="F:carboxylic ester hydrolase activity"/>
    <property type="evidence" value="ECO:0007669"/>
    <property type="project" value="UniProtKB-KW"/>
</dbReference>
<gene>
    <name evidence="8" type="ORF">LSINAPIS_LOCUS9009</name>
</gene>
<keyword evidence="2" id="KW-0719">Serine esterase</keyword>
<evidence type="ECO:0000256" key="1">
    <source>
        <dbReference type="ARBA" id="ARBA00005964"/>
    </source>
</evidence>
<dbReference type="Proteomes" id="UP000324832">
    <property type="component" value="Unassembled WGS sequence"/>
</dbReference>
<name>A0A5E4QKK0_9NEOP</name>
<evidence type="ECO:0000313" key="8">
    <source>
        <dbReference type="EMBL" id="VVC97812.1"/>
    </source>
</evidence>
<evidence type="ECO:0000256" key="4">
    <source>
        <dbReference type="ARBA" id="ARBA00023157"/>
    </source>
</evidence>
<proteinExistence type="inferred from homology"/>
<evidence type="ECO:0000313" key="9">
    <source>
        <dbReference type="Proteomes" id="UP000324832"/>
    </source>
</evidence>
<accession>A0A5E4QKK0</accession>
<dbReference type="InterPro" id="IPR029058">
    <property type="entry name" value="AB_hydrolase_fold"/>
</dbReference>
<reference evidence="8 9" key="1">
    <citation type="submission" date="2017-07" db="EMBL/GenBank/DDBJ databases">
        <authorList>
            <person name="Talla V."/>
            <person name="Backstrom N."/>
        </authorList>
    </citation>
    <scope>NUCLEOTIDE SEQUENCE [LARGE SCALE GENOMIC DNA]</scope>
</reference>